<dbReference type="InterPro" id="IPR013033">
    <property type="entry name" value="MinC"/>
</dbReference>
<dbReference type="PANTHER" id="PTHR34108:SF1">
    <property type="entry name" value="SEPTUM SITE-DETERMINING PROTEIN MINC"/>
    <property type="match status" value="1"/>
</dbReference>
<dbReference type="Pfam" id="PF03775">
    <property type="entry name" value="MinC_C"/>
    <property type="match status" value="1"/>
</dbReference>
<evidence type="ECO:0000256" key="8">
    <source>
        <dbReference type="SAM" id="MobiDB-lite"/>
    </source>
</evidence>
<evidence type="ECO:0000256" key="7">
    <source>
        <dbReference type="HAMAP-Rule" id="MF_00267"/>
    </source>
</evidence>
<evidence type="ECO:0000313" key="11">
    <source>
        <dbReference type="EMBL" id="SMB99148.1"/>
    </source>
</evidence>
<comment type="function">
    <text evidence="5 7">Cell division inhibitor that blocks the formation of polar Z ring septums. Rapidly oscillates between the poles of the cell to destabilize FtsZ filaments that have formed before they mature into polar Z rings. Prevents FtsZ polymerization.</text>
</comment>
<evidence type="ECO:0000259" key="10">
    <source>
        <dbReference type="Pfam" id="PF05209"/>
    </source>
</evidence>
<evidence type="ECO:0000313" key="12">
    <source>
        <dbReference type="Proteomes" id="UP000192569"/>
    </source>
</evidence>
<dbReference type="EMBL" id="LT838272">
    <property type="protein sequence ID" value="SMB99148.1"/>
    <property type="molecule type" value="Genomic_DNA"/>
</dbReference>
<dbReference type="HAMAP" id="MF_00267">
    <property type="entry name" value="MinC"/>
    <property type="match status" value="1"/>
</dbReference>
<feature type="compositionally biased region" description="Pro residues" evidence="8">
    <location>
        <begin position="222"/>
        <end position="231"/>
    </location>
</feature>
<accession>A0A1W1W0M5</accession>
<reference evidence="11 12" key="1">
    <citation type="submission" date="2017-04" db="EMBL/GenBank/DDBJ databases">
        <authorList>
            <person name="Afonso C.L."/>
            <person name="Miller P.J."/>
            <person name="Scott M.A."/>
            <person name="Spackman E."/>
            <person name="Goraichik I."/>
            <person name="Dimitrov K.M."/>
            <person name="Suarez D.L."/>
            <person name="Swayne D.E."/>
        </authorList>
    </citation>
    <scope>NUCLEOTIDE SEQUENCE [LARGE SCALE GENOMIC DNA]</scope>
    <source>
        <strain evidence="11 12">ToBE</strain>
    </source>
</reference>
<dbReference type="InterPro" id="IPR005526">
    <property type="entry name" value="Septum_form_inhib_MinC_C"/>
</dbReference>
<evidence type="ECO:0000256" key="2">
    <source>
        <dbReference type="ARBA" id="ARBA00022618"/>
    </source>
</evidence>
<keyword evidence="4 7" id="KW-0131">Cell cycle</keyword>
<dbReference type="InterPro" id="IPR036145">
    <property type="entry name" value="MinC_C_sf"/>
</dbReference>
<comment type="subunit">
    <text evidence="6 7">Interacts with MinD and FtsZ.</text>
</comment>
<dbReference type="Pfam" id="PF05209">
    <property type="entry name" value="MinC_N"/>
    <property type="match status" value="1"/>
</dbReference>
<evidence type="ECO:0000256" key="3">
    <source>
        <dbReference type="ARBA" id="ARBA00023210"/>
    </source>
</evidence>
<dbReference type="GO" id="GO:0000917">
    <property type="term" value="P:division septum assembly"/>
    <property type="evidence" value="ECO:0007669"/>
    <property type="project" value="UniProtKB-KW"/>
</dbReference>
<comment type="similarity">
    <text evidence="1 7">Belongs to the MinC family.</text>
</comment>
<evidence type="ECO:0000256" key="5">
    <source>
        <dbReference type="ARBA" id="ARBA00025606"/>
    </source>
</evidence>
<feature type="domain" description="Septum formation inhibitor MinC N-terminal" evidence="10">
    <location>
        <begin position="6"/>
        <end position="75"/>
    </location>
</feature>
<keyword evidence="2 7" id="KW-0132">Cell division</keyword>
<dbReference type="AlphaFoldDB" id="A0A1W1W0M5"/>
<proteinExistence type="inferred from homology"/>
<evidence type="ECO:0000259" key="9">
    <source>
        <dbReference type="Pfam" id="PF03775"/>
    </source>
</evidence>
<organism evidence="11 12">
    <name type="scientific">Thermanaeromonas toyohensis ToBE</name>
    <dbReference type="NCBI Taxonomy" id="698762"/>
    <lineage>
        <taxon>Bacteria</taxon>
        <taxon>Bacillati</taxon>
        <taxon>Bacillota</taxon>
        <taxon>Clostridia</taxon>
        <taxon>Neomoorellales</taxon>
        <taxon>Neomoorellaceae</taxon>
        <taxon>Thermanaeromonas</taxon>
    </lineage>
</organism>
<dbReference type="PANTHER" id="PTHR34108">
    <property type="entry name" value="SEPTUM SITE-DETERMINING PROTEIN MINC"/>
    <property type="match status" value="1"/>
</dbReference>
<dbReference type="GO" id="GO:1901891">
    <property type="term" value="P:regulation of cell septum assembly"/>
    <property type="evidence" value="ECO:0007669"/>
    <property type="project" value="InterPro"/>
</dbReference>
<dbReference type="InterPro" id="IPR016098">
    <property type="entry name" value="CAP/MinC_C"/>
</dbReference>
<protein>
    <recommendedName>
        <fullName evidence="7">Probable septum site-determining protein MinC</fullName>
    </recommendedName>
</protein>
<keyword evidence="12" id="KW-1185">Reference proteome</keyword>
<gene>
    <name evidence="7" type="primary">minC</name>
    <name evidence="11" type="ORF">SAMN00808754_2767</name>
</gene>
<dbReference type="InterPro" id="IPR007874">
    <property type="entry name" value="MinC_N"/>
</dbReference>
<evidence type="ECO:0000256" key="1">
    <source>
        <dbReference type="ARBA" id="ARBA00006291"/>
    </source>
</evidence>
<feature type="domain" description="Septum formation inhibitor MinC C-terminal" evidence="9">
    <location>
        <begin position="99"/>
        <end position="193"/>
    </location>
</feature>
<dbReference type="Gene3D" id="2.160.20.70">
    <property type="match status" value="1"/>
</dbReference>
<name>A0A1W1W0M5_9FIRM</name>
<keyword evidence="3 7" id="KW-0717">Septation</keyword>
<sequence length="231" mass="25310">MPQEVVTIKGTRQGLVIQFKGQTDLGEVKEALKAKLEGARGFFQGARFILSPSCPLTSRQTAELEELCRYYGLVPAQEASFAFRPNLPPEPPTVLKELTLRSGQELTVEGNLVLLGHVHQGATVRASGSIFVLGQLNGIAHAGYQGDVRAVILALVMQPSQLRIAHTVAIPPRSEDVRPYPEIARLSSGRILVEPYQRGASMEAKGWSSFEPVQRSKRPRLTPTPHPQYVP</sequence>
<evidence type="ECO:0000256" key="4">
    <source>
        <dbReference type="ARBA" id="ARBA00023306"/>
    </source>
</evidence>
<dbReference type="GO" id="GO:0000902">
    <property type="term" value="P:cell morphogenesis"/>
    <property type="evidence" value="ECO:0007669"/>
    <property type="project" value="InterPro"/>
</dbReference>
<dbReference type="SUPFAM" id="SSF63848">
    <property type="entry name" value="Cell-division inhibitor MinC, C-terminal domain"/>
    <property type="match status" value="1"/>
</dbReference>
<dbReference type="Gene3D" id="3.30.160.540">
    <property type="match status" value="1"/>
</dbReference>
<dbReference type="OrthoDB" id="9790810at2"/>
<evidence type="ECO:0000256" key="6">
    <source>
        <dbReference type="ARBA" id="ARBA00046874"/>
    </source>
</evidence>
<feature type="region of interest" description="Disordered" evidence="8">
    <location>
        <begin position="202"/>
        <end position="231"/>
    </location>
</feature>
<dbReference type="Proteomes" id="UP000192569">
    <property type="component" value="Chromosome I"/>
</dbReference>
<dbReference type="STRING" id="698762.SAMN00808754_2767"/>
<dbReference type="GO" id="GO:0051302">
    <property type="term" value="P:regulation of cell division"/>
    <property type="evidence" value="ECO:0007669"/>
    <property type="project" value="InterPro"/>
</dbReference>